<evidence type="ECO:0000256" key="1">
    <source>
        <dbReference type="SAM" id="MobiDB-lite"/>
    </source>
</evidence>
<evidence type="ECO:0000313" key="3">
    <source>
        <dbReference type="EMBL" id="PRP81984.1"/>
    </source>
</evidence>
<organism evidence="3 4">
    <name type="scientific">Planoprotostelium fungivorum</name>
    <dbReference type="NCBI Taxonomy" id="1890364"/>
    <lineage>
        <taxon>Eukaryota</taxon>
        <taxon>Amoebozoa</taxon>
        <taxon>Evosea</taxon>
        <taxon>Variosea</taxon>
        <taxon>Cavosteliida</taxon>
        <taxon>Cavosteliaceae</taxon>
        <taxon>Planoprotostelium</taxon>
    </lineage>
</organism>
<feature type="region of interest" description="Disordered" evidence="1">
    <location>
        <begin position="100"/>
        <end position="200"/>
    </location>
</feature>
<name>A0A2P6NDE7_9EUKA</name>
<dbReference type="OrthoDB" id="10058005at2759"/>
<feature type="compositionally biased region" description="Low complexity" evidence="1">
    <location>
        <begin position="155"/>
        <end position="177"/>
    </location>
</feature>
<sequence length="279" mass="30463">MRISEVRERRHQGQSPSSNQAQTHDLPLSRLLSLRLSLQSVRVADLLDGHICSGVQSCTSNVFEAPLFVETVVGAASRQPPSRQKSKSCFFRMPLTRPAWLPNHSSNPAIQRGAMQDQQPQYNQPQAPPQDYQQGPPQGYPPQQGYPQQGPPQGYPQQGYPQQGYPQQGYPQQGYPQQGPPQGYPQGGYPPSPPQGYGSPNVIVVQAPAAAPASPIIVNNNNNNNNQQQQTAAPTVVVVQKDESVNHCCHFLLFWITGGLWLPIWIMACAGVGCARPCG</sequence>
<keyword evidence="2" id="KW-1133">Transmembrane helix</keyword>
<reference evidence="3 4" key="1">
    <citation type="journal article" date="2018" name="Genome Biol. Evol.">
        <title>Multiple Roots of Fruiting Body Formation in Amoebozoa.</title>
        <authorList>
            <person name="Hillmann F."/>
            <person name="Forbes G."/>
            <person name="Novohradska S."/>
            <person name="Ferling I."/>
            <person name="Riege K."/>
            <person name="Groth M."/>
            <person name="Westermann M."/>
            <person name="Marz M."/>
            <person name="Spaller T."/>
            <person name="Winckler T."/>
            <person name="Schaap P."/>
            <person name="Glockner G."/>
        </authorList>
    </citation>
    <scope>NUCLEOTIDE SEQUENCE [LARGE SCALE GENOMIC DNA]</scope>
    <source>
        <strain evidence="3 4">Jena</strain>
    </source>
</reference>
<dbReference type="InParanoid" id="A0A2P6NDE7"/>
<proteinExistence type="predicted"/>
<evidence type="ECO:0000313" key="4">
    <source>
        <dbReference type="Proteomes" id="UP000241769"/>
    </source>
</evidence>
<comment type="caution">
    <text evidence="3">The sequence shown here is derived from an EMBL/GenBank/DDBJ whole genome shotgun (WGS) entry which is preliminary data.</text>
</comment>
<feature type="compositionally biased region" description="Polar residues" evidence="1">
    <location>
        <begin position="13"/>
        <end position="23"/>
    </location>
</feature>
<gene>
    <name evidence="3" type="ORF">PROFUN_10478</name>
</gene>
<evidence type="ECO:0000256" key="2">
    <source>
        <dbReference type="SAM" id="Phobius"/>
    </source>
</evidence>
<keyword evidence="4" id="KW-1185">Reference proteome</keyword>
<dbReference type="Proteomes" id="UP000241769">
    <property type="component" value="Unassembled WGS sequence"/>
</dbReference>
<keyword evidence="2" id="KW-0812">Transmembrane</keyword>
<feature type="compositionally biased region" description="Low complexity" evidence="1">
    <location>
        <begin position="116"/>
        <end position="148"/>
    </location>
</feature>
<feature type="transmembrane region" description="Helical" evidence="2">
    <location>
        <begin position="252"/>
        <end position="275"/>
    </location>
</feature>
<dbReference type="AlphaFoldDB" id="A0A2P6NDE7"/>
<feature type="compositionally biased region" description="Pro residues" evidence="1">
    <location>
        <begin position="178"/>
        <end position="194"/>
    </location>
</feature>
<accession>A0A2P6NDE7</accession>
<keyword evidence="2" id="KW-0472">Membrane</keyword>
<protein>
    <submittedName>
        <fullName evidence="3">Uncharacterized protein</fullName>
    </submittedName>
</protein>
<feature type="region of interest" description="Disordered" evidence="1">
    <location>
        <begin position="1"/>
        <end position="24"/>
    </location>
</feature>
<dbReference type="EMBL" id="MDYQ01000112">
    <property type="protein sequence ID" value="PRP81984.1"/>
    <property type="molecule type" value="Genomic_DNA"/>
</dbReference>